<dbReference type="GO" id="GO:0046653">
    <property type="term" value="P:tetrahydrofolate metabolic process"/>
    <property type="evidence" value="ECO:0007669"/>
    <property type="project" value="InterPro"/>
</dbReference>
<dbReference type="Gene3D" id="3.50.50.60">
    <property type="entry name" value="FAD/NAD(P)-binding domain"/>
    <property type="match status" value="1"/>
</dbReference>
<dbReference type="InterPro" id="IPR027266">
    <property type="entry name" value="TrmE/GcvT-like"/>
</dbReference>
<sequence length="993" mass="106114">MSQSHRLPQGGLIDRAKPVSFAFDGKRLDGYAGDTLASALVANGVKLVARSFKYHRPRGILTAGFEEPNALVELRSGARREPNVRATTAELFEGLEARSQNRWPSLAFDLMAVNQLASPAFVAGFYYKTFMWPAALWEKLYEPLIRRAAGLGRAADAADPDSYEKATAYCDVLVIGAGPAGLAAALAAGRSGARVILADDDFLMGGRLNAQRFEIDGNSSSSFASSIVAELRSLPEVTLLPRTTITGVHDGGVYGALERVSDHLATPAPHQPRQRFWRIVAKRAVLATGAIERPIPFGNNDLPGVMLAGAVSAYLNRFGAAPGKRAVVYANNDDAAKTVGDLVAAGCEVAAVIDARGDAPALHEAARACGATLVFGRTVARAYGFQEVSGVEVSGPKGDSFNVPCDLVAVSGGWSPAIQLTNHLNGRPKWDERLAAFLPGVTPPGMIVVGSANGEYGLRDAFVTGARAGAEAADSCGFSGPGFQTPRLLPEPEEAYGDGPWRPTIKRGKAFVDFQNDVTVADVELSAREGFRSVEHLKRYTTLGMATDQGKTSNVIGLALMAEITGKSIPDTGVTMNRPPYTPVAIGALGGAHRHKEFKPTRLPPSHFWAEEQGAVFVETGQWMRAAYFPRTGETDWLQIATREINTVRSKVGVYDASTLGKIDIQGPDAATLLDKVYVNAFASLGVGKARYGLMLREDGMAMDDGTTTRLGENHYYMTTTTANAAGVMRHLEFCKQWLWPELDVHMTSVTDQWAQYAIAGPRSRDVVAALVDDGFDVSNEALPYMGATELTVCGGVKARLFRLSFSGELAYELAVPARYGDAMIRAIVKAGEPFGICPYGAEALAIMRIEKGHAAGPELNGMTTGADLGMGRMMSKKKDFIGRAMAGREGLADSARPVLVGFRPVDRSARLRSGAHFLPKGAGNEAANDEGYMTSTAYSPSNGHWIGLGFLSRGSERMGEIVRAYDPVRAGDIEVEVVSPVFVDPEGARLRA</sequence>
<comment type="caution">
    <text evidence="6">The sequence shown here is derived from an EMBL/GenBank/DDBJ whole genome shotgun (WGS) entry which is preliminary data.</text>
</comment>
<dbReference type="OrthoDB" id="5287468at2"/>
<dbReference type="Gene3D" id="3.30.1360.120">
    <property type="entry name" value="Probable tRNA modification gtpase trme, domain 1"/>
    <property type="match status" value="1"/>
</dbReference>
<dbReference type="InterPro" id="IPR036188">
    <property type="entry name" value="FAD/NAD-bd_sf"/>
</dbReference>
<dbReference type="Pfam" id="PF01571">
    <property type="entry name" value="GCV_T"/>
    <property type="match status" value="1"/>
</dbReference>
<dbReference type="RefSeq" id="WP_131004523.1">
    <property type="nucleotide sequence ID" value="NZ_JBHSZR010000006.1"/>
</dbReference>
<evidence type="ECO:0000259" key="5">
    <source>
        <dbReference type="Pfam" id="PF17806"/>
    </source>
</evidence>
<dbReference type="AlphaFoldDB" id="A0A4Q9GGK1"/>
<accession>A0A4Q9GGK1</accession>
<dbReference type="EMBL" id="SIUB01000010">
    <property type="protein sequence ID" value="TBN47605.1"/>
    <property type="molecule type" value="Genomic_DNA"/>
</dbReference>
<keyword evidence="7" id="KW-1185">Reference proteome</keyword>
<evidence type="ECO:0000313" key="6">
    <source>
        <dbReference type="EMBL" id="TBN47605.1"/>
    </source>
</evidence>
<dbReference type="InterPro" id="IPR041117">
    <property type="entry name" value="SoxA_A3"/>
</dbReference>
<dbReference type="PANTHER" id="PTHR43757">
    <property type="entry name" value="AMINOMETHYLTRANSFERASE"/>
    <property type="match status" value="1"/>
</dbReference>
<keyword evidence="2" id="KW-0560">Oxidoreductase</keyword>
<dbReference type="Gene3D" id="3.10.20.440">
    <property type="entry name" value="2Fe-2S iron-sulphur cluster binding domain, sarcosine oxidase, alpha subunit, N-terminal domain"/>
    <property type="match status" value="1"/>
</dbReference>
<feature type="domain" description="Aminomethyltransferase C-terminal" evidence="4">
    <location>
        <begin position="900"/>
        <end position="985"/>
    </location>
</feature>
<dbReference type="NCBIfam" id="TIGR01372">
    <property type="entry name" value="soxA"/>
    <property type="match status" value="1"/>
</dbReference>
<dbReference type="Gene3D" id="1.10.10.1100">
    <property type="entry name" value="BFD-like [2Fe-2S]-binding domain"/>
    <property type="match status" value="1"/>
</dbReference>
<dbReference type="SUPFAM" id="SSF51905">
    <property type="entry name" value="FAD/NAD(P)-binding domain"/>
    <property type="match status" value="1"/>
</dbReference>
<protein>
    <submittedName>
        <fullName evidence="6">Sarcosine oxidase subunit alpha family protein</fullName>
    </submittedName>
</protein>
<dbReference type="PANTHER" id="PTHR43757:SF2">
    <property type="entry name" value="AMINOMETHYLTRANSFERASE, MITOCHONDRIAL"/>
    <property type="match status" value="1"/>
</dbReference>
<dbReference type="InterPro" id="IPR006277">
    <property type="entry name" value="Sarcosine_oxidase_asu"/>
</dbReference>
<dbReference type="InterPro" id="IPR042204">
    <property type="entry name" value="2Fe-2S-bd_N"/>
</dbReference>
<dbReference type="SUPFAM" id="SSF101790">
    <property type="entry name" value="Aminomethyltransferase beta-barrel domain"/>
    <property type="match status" value="1"/>
</dbReference>
<evidence type="ECO:0000313" key="7">
    <source>
        <dbReference type="Proteomes" id="UP000291613"/>
    </source>
</evidence>
<proteinExistence type="inferred from homology"/>
<dbReference type="Pfam" id="PF12831">
    <property type="entry name" value="FAD_oxidored"/>
    <property type="match status" value="1"/>
</dbReference>
<dbReference type="InterPro" id="IPR028896">
    <property type="entry name" value="GcvT/YgfZ/DmdA"/>
</dbReference>
<dbReference type="Pfam" id="PF13510">
    <property type="entry name" value="Fer2_4"/>
    <property type="match status" value="1"/>
</dbReference>
<dbReference type="InterPro" id="IPR013977">
    <property type="entry name" value="GcvT_C"/>
</dbReference>
<feature type="domain" description="SoxA A3" evidence="5">
    <location>
        <begin position="508"/>
        <end position="590"/>
    </location>
</feature>
<dbReference type="Pfam" id="PF08669">
    <property type="entry name" value="GCV_T_C"/>
    <property type="match status" value="1"/>
</dbReference>
<gene>
    <name evidence="6" type="ORF">EYR15_15725</name>
</gene>
<evidence type="ECO:0000256" key="2">
    <source>
        <dbReference type="ARBA" id="ARBA00023002"/>
    </source>
</evidence>
<organism evidence="6 7">
    <name type="scientific">Hansschlegelia quercus</name>
    <dbReference type="NCBI Taxonomy" id="2528245"/>
    <lineage>
        <taxon>Bacteria</taxon>
        <taxon>Pseudomonadati</taxon>
        <taxon>Pseudomonadota</taxon>
        <taxon>Alphaproteobacteria</taxon>
        <taxon>Hyphomicrobiales</taxon>
        <taxon>Methylopilaceae</taxon>
        <taxon>Hansschlegelia</taxon>
    </lineage>
</organism>
<feature type="domain" description="GCVT N-terminal" evidence="3">
    <location>
        <begin position="607"/>
        <end position="879"/>
    </location>
</feature>
<comment type="similarity">
    <text evidence="1">Belongs to the GcvT family.</text>
</comment>
<evidence type="ECO:0000259" key="3">
    <source>
        <dbReference type="Pfam" id="PF01571"/>
    </source>
</evidence>
<dbReference type="InterPro" id="IPR006222">
    <property type="entry name" value="GCVT_N"/>
</dbReference>
<dbReference type="InterPro" id="IPR029043">
    <property type="entry name" value="GcvT/YgfZ_C"/>
</dbReference>
<dbReference type="PIRSF" id="PIRSF037980">
    <property type="entry name" value="SoxA"/>
    <property type="match status" value="1"/>
</dbReference>
<name>A0A4Q9GGK1_9HYPH</name>
<dbReference type="SUPFAM" id="SSF103025">
    <property type="entry name" value="Folate-binding domain"/>
    <property type="match status" value="1"/>
</dbReference>
<dbReference type="Pfam" id="PF17806">
    <property type="entry name" value="SO_alpha_A3"/>
    <property type="match status" value="1"/>
</dbReference>
<reference evidence="6 7" key="1">
    <citation type="submission" date="2019-02" db="EMBL/GenBank/DDBJ databases">
        <title>Hansschlegelia quercus sp. nov., a novel methylotrophic bacterium from buds of oak (Quercus robur L.).</title>
        <authorList>
            <person name="Agafonova N.V."/>
            <person name="Kaparullina E.N."/>
            <person name="Grouzdev D.S."/>
            <person name="Doronina N.V."/>
        </authorList>
    </citation>
    <scope>NUCLEOTIDE SEQUENCE [LARGE SCALE GENOMIC DNA]</scope>
    <source>
        <strain evidence="6 7">Dub</strain>
    </source>
</reference>
<dbReference type="GO" id="GO:0008115">
    <property type="term" value="F:sarcosine oxidase activity"/>
    <property type="evidence" value="ECO:0007669"/>
    <property type="project" value="InterPro"/>
</dbReference>
<dbReference type="PRINTS" id="PR00368">
    <property type="entry name" value="FADPNR"/>
</dbReference>
<dbReference type="InterPro" id="IPR041854">
    <property type="entry name" value="BFD-like_2Fe2S-bd_dom_sf"/>
</dbReference>
<evidence type="ECO:0000259" key="4">
    <source>
        <dbReference type="Pfam" id="PF08669"/>
    </source>
</evidence>
<dbReference type="Proteomes" id="UP000291613">
    <property type="component" value="Unassembled WGS sequence"/>
</dbReference>
<dbReference type="PRINTS" id="PR00411">
    <property type="entry name" value="PNDRDTASEI"/>
</dbReference>
<evidence type="ECO:0000256" key="1">
    <source>
        <dbReference type="ARBA" id="ARBA00008609"/>
    </source>
</evidence>